<reference evidence="5 6" key="1">
    <citation type="submission" date="2016-10" db="EMBL/GenBank/DDBJ databases">
        <authorList>
            <person name="de Groot N.N."/>
        </authorList>
    </citation>
    <scope>NUCLEOTIDE SEQUENCE [LARGE SCALE GENOMIC DNA]</scope>
    <source>
        <strain evidence="5 6">CGMCC 1.3401</strain>
    </source>
</reference>
<evidence type="ECO:0000256" key="2">
    <source>
        <dbReference type="ARBA" id="ARBA00022679"/>
    </source>
</evidence>
<dbReference type="Proteomes" id="UP000199542">
    <property type="component" value="Unassembled WGS sequence"/>
</dbReference>
<protein>
    <submittedName>
        <fullName evidence="5">Serine/threonine-protein kinase HipA</fullName>
    </submittedName>
</protein>
<dbReference type="PANTHER" id="PTHR37419">
    <property type="entry name" value="SERINE/THREONINE-PROTEIN KINASE TOXIN HIPA"/>
    <property type="match status" value="1"/>
</dbReference>
<dbReference type="EMBL" id="FMTM01000005">
    <property type="protein sequence ID" value="SCW67080.1"/>
    <property type="molecule type" value="Genomic_DNA"/>
</dbReference>
<keyword evidence="3 5" id="KW-0418">Kinase</keyword>
<evidence type="ECO:0000259" key="4">
    <source>
        <dbReference type="Pfam" id="PF07804"/>
    </source>
</evidence>
<keyword evidence="2" id="KW-0808">Transferase</keyword>
<sequence length="425" mass="47818">MTISNDGPSDCFVYITLPEQTKPVTAGRFSLKQDRRGTNVGQFVYGRSYRENPEAVEIDPAELLIAARTYETAAMGGIFGSLRDAGPDHWGRRLIEKYVGKAPLGELDYLLHSPDDRAGALGFGLNVVPPAPSRHFNKTIDLARLQEIADEIVRDEDVDETAEREQIEKILLLGTSMGGARPKAVVEDESGLWLAKFNRIDDRWNQARVEHAMLLLGRECGVVTADSRITSVAGRDVLLVKRFDREKSEDGYYRTRMVSGLTLLRAEDSHRSRDLWSYILLAEELRRVCAEPQRQAQELFKRMCFNALISNTDDHPRNHAAIAKNRSWKLSPAYDLTPSTPISVEQRDLALICGDQGRIARASNFLSQCHRFLLDKEEAVKIVKDMTNIVRTTWYDIARLAGVSESDCRTIEGAFAYPGFEAEKL</sequence>
<name>A0A1G4SD48_9HYPH</name>
<dbReference type="Pfam" id="PF07804">
    <property type="entry name" value="HipA_C"/>
    <property type="match status" value="1"/>
</dbReference>
<organism evidence="5 6">
    <name type="scientific">Rhizobium mongolense subsp. loessense</name>
    <dbReference type="NCBI Taxonomy" id="158890"/>
    <lineage>
        <taxon>Bacteria</taxon>
        <taxon>Pseudomonadati</taxon>
        <taxon>Pseudomonadota</taxon>
        <taxon>Alphaproteobacteria</taxon>
        <taxon>Hyphomicrobiales</taxon>
        <taxon>Rhizobiaceae</taxon>
        <taxon>Rhizobium/Agrobacterium group</taxon>
        <taxon>Rhizobium</taxon>
    </lineage>
</organism>
<proteinExistence type="inferred from homology"/>
<dbReference type="RefSeq" id="WP_092586329.1">
    <property type="nucleotide sequence ID" value="NZ_FMTM01000005.1"/>
</dbReference>
<evidence type="ECO:0000313" key="5">
    <source>
        <dbReference type="EMBL" id="SCW67080.1"/>
    </source>
</evidence>
<evidence type="ECO:0000313" key="6">
    <source>
        <dbReference type="Proteomes" id="UP000199542"/>
    </source>
</evidence>
<dbReference type="GO" id="GO:0005829">
    <property type="term" value="C:cytosol"/>
    <property type="evidence" value="ECO:0007669"/>
    <property type="project" value="TreeGrafter"/>
</dbReference>
<feature type="domain" description="HipA-like C-terminal" evidence="4">
    <location>
        <begin position="175"/>
        <end position="394"/>
    </location>
</feature>
<accession>A0A1G4SD48</accession>
<gene>
    <name evidence="5" type="ORF">SAMN02927900_03676</name>
</gene>
<comment type="similarity">
    <text evidence="1">Belongs to the HipA Ser/Thr kinase family.</text>
</comment>
<dbReference type="Gene3D" id="1.10.1070.20">
    <property type="match status" value="1"/>
</dbReference>
<dbReference type="InterPro" id="IPR012893">
    <property type="entry name" value="HipA-like_C"/>
</dbReference>
<evidence type="ECO:0000256" key="3">
    <source>
        <dbReference type="ARBA" id="ARBA00022777"/>
    </source>
</evidence>
<dbReference type="InterPro" id="IPR052028">
    <property type="entry name" value="HipA_Ser/Thr_kinase"/>
</dbReference>
<dbReference type="PANTHER" id="PTHR37419:SF8">
    <property type="entry name" value="TOXIN YJJJ"/>
    <property type="match status" value="1"/>
</dbReference>
<dbReference type="GO" id="GO:0004674">
    <property type="term" value="F:protein serine/threonine kinase activity"/>
    <property type="evidence" value="ECO:0007669"/>
    <property type="project" value="TreeGrafter"/>
</dbReference>
<dbReference type="AlphaFoldDB" id="A0A1G4SD48"/>
<evidence type="ECO:0000256" key="1">
    <source>
        <dbReference type="ARBA" id="ARBA00010164"/>
    </source>
</evidence>